<evidence type="ECO:0000313" key="2">
    <source>
        <dbReference type="RefSeq" id="XP_048324654.1"/>
    </source>
</evidence>
<dbReference type="Pfam" id="PF07107">
    <property type="entry name" value="WI12"/>
    <property type="match status" value="1"/>
</dbReference>
<sequence>MELTLLRNGNRGPISLLVRSGCTRSSSILAPIYAANAMFDGREKWKEKLRKLANLKAKILEEEEDCNTKVLTVLYEALSSKHGRFNEVHRFLSSYIEWWFHGPPSHSHRHLKRLLTGSPSDDLSFAFVPLSVVAFGSTVLVEGYDQGSSVSWVHAWTLNEGIITQVREYYNTSVTVTRFEDSNGVGAASSPEIRSRSGGGKCESVWQSKLSDESVPGLVLAL</sequence>
<organism evidence="1 2">
    <name type="scientific">Ziziphus jujuba</name>
    <name type="common">Chinese jujube</name>
    <name type="synonym">Ziziphus sativa</name>
    <dbReference type="NCBI Taxonomy" id="326968"/>
    <lineage>
        <taxon>Eukaryota</taxon>
        <taxon>Viridiplantae</taxon>
        <taxon>Streptophyta</taxon>
        <taxon>Embryophyta</taxon>
        <taxon>Tracheophyta</taxon>
        <taxon>Spermatophyta</taxon>
        <taxon>Magnoliopsida</taxon>
        <taxon>eudicotyledons</taxon>
        <taxon>Gunneridae</taxon>
        <taxon>Pentapetalae</taxon>
        <taxon>rosids</taxon>
        <taxon>fabids</taxon>
        <taxon>Rosales</taxon>
        <taxon>Rhamnaceae</taxon>
        <taxon>Paliureae</taxon>
        <taxon>Ziziphus</taxon>
    </lineage>
</organism>
<accession>A0ABM3IAX5</accession>
<gene>
    <name evidence="2" type="primary">LOC112490643</name>
</gene>
<reference evidence="2" key="1">
    <citation type="submission" date="2025-08" db="UniProtKB">
        <authorList>
            <consortium name="RefSeq"/>
        </authorList>
    </citation>
    <scope>IDENTIFICATION</scope>
    <source>
        <tissue evidence="2">Seedling</tissue>
    </source>
</reference>
<dbReference type="Gene3D" id="3.10.450.50">
    <property type="match status" value="1"/>
</dbReference>
<protein>
    <submittedName>
        <fullName evidence="2">Uncharacterized protein LOC112490643</fullName>
    </submittedName>
</protein>
<keyword evidence="1" id="KW-1185">Reference proteome</keyword>
<dbReference type="RefSeq" id="XP_048324654.1">
    <property type="nucleotide sequence ID" value="XM_048468697.2"/>
</dbReference>
<dbReference type="PANTHER" id="PTHR33703:SF1">
    <property type="entry name" value="WOUND-INDUCED PROTEIN 1"/>
    <property type="match status" value="1"/>
</dbReference>
<dbReference type="InterPro" id="IPR009798">
    <property type="entry name" value="Wun1-like"/>
</dbReference>
<evidence type="ECO:0000313" key="1">
    <source>
        <dbReference type="Proteomes" id="UP001652623"/>
    </source>
</evidence>
<dbReference type="GeneID" id="112490643"/>
<name>A0ABM3IAX5_ZIZJJ</name>
<dbReference type="SUPFAM" id="SSF54427">
    <property type="entry name" value="NTF2-like"/>
    <property type="match status" value="1"/>
</dbReference>
<dbReference type="Proteomes" id="UP001652623">
    <property type="component" value="Chromosome 10"/>
</dbReference>
<dbReference type="InterPro" id="IPR032710">
    <property type="entry name" value="NTF2-like_dom_sf"/>
</dbReference>
<proteinExistence type="predicted"/>
<dbReference type="PANTHER" id="PTHR33703">
    <property type="entry name" value="OS07G0691300 PROTEIN"/>
    <property type="match status" value="1"/>
</dbReference>